<evidence type="ECO:0000256" key="7">
    <source>
        <dbReference type="ARBA" id="ARBA00056181"/>
    </source>
</evidence>
<keyword evidence="4 8" id="KW-0813">Transport</keyword>
<dbReference type="PIRSF" id="PIRSF003107">
    <property type="entry name" value="PhoU"/>
    <property type="match status" value="1"/>
</dbReference>
<evidence type="ECO:0000256" key="8">
    <source>
        <dbReference type="PIRNR" id="PIRNR003107"/>
    </source>
</evidence>
<evidence type="ECO:0000259" key="9">
    <source>
        <dbReference type="Pfam" id="PF01895"/>
    </source>
</evidence>
<dbReference type="SUPFAM" id="SSF109755">
    <property type="entry name" value="PhoU-like"/>
    <property type="match status" value="1"/>
</dbReference>
<comment type="subcellular location">
    <subcellularLocation>
        <location evidence="1 8">Cytoplasm</location>
    </subcellularLocation>
</comment>
<dbReference type="InterPro" id="IPR038078">
    <property type="entry name" value="PhoU-like_sf"/>
</dbReference>
<dbReference type="Gene3D" id="1.20.58.220">
    <property type="entry name" value="Phosphate transport system protein phou homolog 2, domain 2"/>
    <property type="match status" value="1"/>
</dbReference>
<accession>A0A9D1RIB2</accession>
<dbReference type="FunFam" id="1.20.58.220:FF:000004">
    <property type="entry name" value="Phosphate-specific transport system accessory protein PhoU"/>
    <property type="match status" value="1"/>
</dbReference>
<comment type="similarity">
    <text evidence="2 8">Belongs to the PhoU family.</text>
</comment>
<dbReference type="NCBIfam" id="TIGR02135">
    <property type="entry name" value="phoU_full"/>
    <property type="match status" value="1"/>
</dbReference>
<evidence type="ECO:0000256" key="2">
    <source>
        <dbReference type="ARBA" id="ARBA00008107"/>
    </source>
</evidence>
<reference evidence="10" key="1">
    <citation type="journal article" date="2021" name="PeerJ">
        <title>Extensive microbial diversity within the chicken gut microbiome revealed by metagenomics and culture.</title>
        <authorList>
            <person name="Gilroy R."/>
            <person name="Ravi A."/>
            <person name="Getino M."/>
            <person name="Pursley I."/>
            <person name="Horton D.L."/>
            <person name="Alikhan N.F."/>
            <person name="Baker D."/>
            <person name="Gharbi K."/>
            <person name="Hall N."/>
            <person name="Watson M."/>
            <person name="Adriaenssens E.M."/>
            <person name="Foster-Nyarko E."/>
            <person name="Jarju S."/>
            <person name="Secka A."/>
            <person name="Antonio M."/>
            <person name="Oren A."/>
            <person name="Chaudhuri R.R."/>
            <person name="La Ragione R."/>
            <person name="Hildebrand F."/>
            <person name="Pallen M.J."/>
        </authorList>
    </citation>
    <scope>NUCLEOTIDE SEQUENCE</scope>
    <source>
        <strain evidence="10">Gambia16-930</strain>
    </source>
</reference>
<evidence type="ECO:0000313" key="11">
    <source>
        <dbReference type="Proteomes" id="UP000824267"/>
    </source>
</evidence>
<evidence type="ECO:0000256" key="1">
    <source>
        <dbReference type="ARBA" id="ARBA00004496"/>
    </source>
</evidence>
<dbReference type="PANTHER" id="PTHR42930:SF3">
    <property type="entry name" value="PHOSPHATE-SPECIFIC TRANSPORT SYSTEM ACCESSORY PROTEIN PHOU"/>
    <property type="match status" value="1"/>
</dbReference>
<dbReference type="GO" id="GO:0005737">
    <property type="term" value="C:cytoplasm"/>
    <property type="evidence" value="ECO:0007669"/>
    <property type="project" value="UniProtKB-SubCell"/>
</dbReference>
<feature type="domain" description="PhoU" evidence="9">
    <location>
        <begin position="122"/>
        <end position="207"/>
    </location>
</feature>
<comment type="subunit">
    <text evidence="3 8">Homodimer.</text>
</comment>
<proteinExistence type="inferred from homology"/>
<evidence type="ECO:0000313" key="10">
    <source>
        <dbReference type="EMBL" id="HIW87980.1"/>
    </source>
</evidence>
<protein>
    <recommendedName>
        <fullName evidence="8">Phosphate-specific transport system accessory protein PhoU</fullName>
    </recommendedName>
</protein>
<evidence type="ECO:0000256" key="4">
    <source>
        <dbReference type="ARBA" id="ARBA00022448"/>
    </source>
</evidence>
<organism evidence="10 11">
    <name type="scientific">Candidatus Onthomorpha intestinigallinarum</name>
    <dbReference type="NCBI Taxonomy" id="2840880"/>
    <lineage>
        <taxon>Bacteria</taxon>
        <taxon>Pseudomonadati</taxon>
        <taxon>Bacteroidota</taxon>
        <taxon>Bacteroidia</taxon>
        <taxon>Bacteroidales</taxon>
        <taxon>Candidatus Onthomorpha</taxon>
    </lineage>
</organism>
<gene>
    <name evidence="10" type="primary">phoU</name>
    <name evidence="10" type="ORF">IAC47_06885</name>
</gene>
<dbReference type="AlphaFoldDB" id="A0A9D1RIB2"/>
<feature type="domain" description="PhoU" evidence="9">
    <location>
        <begin position="16"/>
        <end position="101"/>
    </location>
</feature>
<keyword evidence="5 8" id="KW-0963">Cytoplasm</keyword>
<dbReference type="EMBL" id="DXGG01000218">
    <property type="protein sequence ID" value="HIW87980.1"/>
    <property type="molecule type" value="Genomic_DNA"/>
</dbReference>
<dbReference type="InterPro" id="IPR026022">
    <property type="entry name" value="PhoU_dom"/>
</dbReference>
<name>A0A9D1RIB2_9BACT</name>
<reference evidence="10" key="2">
    <citation type="submission" date="2021-04" db="EMBL/GenBank/DDBJ databases">
        <authorList>
            <person name="Gilroy R."/>
        </authorList>
    </citation>
    <scope>NUCLEOTIDE SEQUENCE</scope>
    <source>
        <strain evidence="10">Gambia16-930</strain>
    </source>
</reference>
<comment type="caution">
    <text evidence="10">The sequence shown here is derived from an EMBL/GenBank/DDBJ whole genome shotgun (WGS) entry which is preliminary data.</text>
</comment>
<evidence type="ECO:0000256" key="3">
    <source>
        <dbReference type="ARBA" id="ARBA00011738"/>
    </source>
</evidence>
<dbReference type="GO" id="GO:0006817">
    <property type="term" value="P:phosphate ion transport"/>
    <property type="evidence" value="ECO:0007669"/>
    <property type="project" value="UniProtKB-KW"/>
</dbReference>
<dbReference type="InterPro" id="IPR028366">
    <property type="entry name" value="PhoU"/>
</dbReference>
<dbReference type="GO" id="GO:0045936">
    <property type="term" value="P:negative regulation of phosphate metabolic process"/>
    <property type="evidence" value="ECO:0007669"/>
    <property type="project" value="InterPro"/>
</dbReference>
<evidence type="ECO:0000256" key="6">
    <source>
        <dbReference type="ARBA" id="ARBA00022592"/>
    </source>
</evidence>
<dbReference type="PANTHER" id="PTHR42930">
    <property type="entry name" value="PHOSPHATE-SPECIFIC TRANSPORT SYSTEM ACCESSORY PROTEIN PHOU"/>
    <property type="match status" value="1"/>
</dbReference>
<comment type="function">
    <text evidence="7 8">Plays a role in the regulation of phosphate uptake.</text>
</comment>
<dbReference type="GO" id="GO:0030643">
    <property type="term" value="P:intracellular phosphate ion homeostasis"/>
    <property type="evidence" value="ECO:0007669"/>
    <property type="project" value="InterPro"/>
</dbReference>
<keyword evidence="6 8" id="KW-0592">Phosphate transport</keyword>
<sequence>MEKHIDLELRLLKDSLMQMWQMVGKQINKSETAFMSCDRSLAREVIAREKMCNAMELKIDSQCESFIALNNPVAIDLRLALAILKINNNLERIADFAEGVAIFVLKNMSEPLDKDFADKLRIAEMFSEVKLMFSMAQEALEEENSGKAEKVFGSDNLVDEINHESIKVLVEQMRKQPDKAEEYLYLHSVIRKLERIGDRCNNIAEEIVFYLDAKVLKHSKIKE</sequence>
<evidence type="ECO:0000256" key="5">
    <source>
        <dbReference type="ARBA" id="ARBA00022490"/>
    </source>
</evidence>
<dbReference type="Proteomes" id="UP000824267">
    <property type="component" value="Unassembled WGS sequence"/>
</dbReference>
<dbReference type="Pfam" id="PF01895">
    <property type="entry name" value="PhoU"/>
    <property type="match status" value="2"/>
</dbReference>